<dbReference type="GO" id="GO:0071949">
    <property type="term" value="F:FAD binding"/>
    <property type="evidence" value="ECO:0007669"/>
    <property type="project" value="InterPro"/>
</dbReference>
<dbReference type="Proteomes" id="UP000001662">
    <property type="component" value="Chromosome"/>
</dbReference>
<organism evidence="5 6">
    <name type="scientific">Lacrimispora saccharolytica (strain ATCC 35040 / DSM 2544 / NRCC 2533 / WM1)</name>
    <name type="common">Clostridium saccharolyticum</name>
    <dbReference type="NCBI Taxonomy" id="610130"/>
    <lineage>
        <taxon>Bacteria</taxon>
        <taxon>Bacillati</taxon>
        <taxon>Bacillota</taxon>
        <taxon>Clostridia</taxon>
        <taxon>Lachnospirales</taxon>
        <taxon>Lachnospiraceae</taxon>
        <taxon>Lacrimispora</taxon>
    </lineage>
</organism>
<evidence type="ECO:0000259" key="4">
    <source>
        <dbReference type="PROSITE" id="PS51387"/>
    </source>
</evidence>
<dbReference type="InterPro" id="IPR036318">
    <property type="entry name" value="FAD-bd_PCMH-like_sf"/>
</dbReference>
<dbReference type="Pfam" id="PF00941">
    <property type="entry name" value="FAD_binding_5"/>
    <property type="match status" value="1"/>
</dbReference>
<dbReference type="STRING" id="610130.Closa_0658"/>
<dbReference type="PANTHER" id="PTHR42659">
    <property type="entry name" value="XANTHINE DEHYDROGENASE SUBUNIT C-RELATED"/>
    <property type="match status" value="1"/>
</dbReference>
<evidence type="ECO:0000256" key="1">
    <source>
        <dbReference type="ARBA" id="ARBA00022630"/>
    </source>
</evidence>
<keyword evidence="6" id="KW-1185">Reference proteome</keyword>
<dbReference type="EMBL" id="CP002109">
    <property type="protein sequence ID" value="ADL03286.1"/>
    <property type="molecule type" value="Genomic_DNA"/>
</dbReference>
<dbReference type="Gene3D" id="3.30.465.10">
    <property type="match status" value="1"/>
</dbReference>
<dbReference type="PANTHER" id="PTHR42659:SF2">
    <property type="entry name" value="XANTHINE DEHYDROGENASE SUBUNIT C-RELATED"/>
    <property type="match status" value="1"/>
</dbReference>
<accession>D9R580</accession>
<protein>
    <submittedName>
        <fullName evidence="5">Molybdopterin dehydrogenase FAD-binding protein</fullName>
    </submittedName>
</protein>
<keyword evidence="3" id="KW-0560">Oxidoreductase</keyword>
<dbReference type="InterPro" id="IPR002346">
    <property type="entry name" value="Mopterin_DH_FAD-bd"/>
</dbReference>
<dbReference type="PROSITE" id="PS51387">
    <property type="entry name" value="FAD_PCMH"/>
    <property type="match status" value="1"/>
</dbReference>
<dbReference type="SUPFAM" id="SSF56176">
    <property type="entry name" value="FAD-binding/transporter-associated domain-like"/>
    <property type="match status" value="1"/>
</dbReference>
<dbReference type="GO" id="GO:0016491">
    <property type="term" value="F:oxidoreductase activity"/>
    <property type="evidence" value="ECO:0007669"/>
    <property type="project" value="UniProtKB-KW"/>
</dbReference>
<name>D9R580_LACSW</name>
<dbReference type="eggNOG" id="COG1319">
    <property type="taxonomic scope" value="Bacteria"/>
</dbReference>
<dbReference type="PaxDb" id="610130-Closa_0658"/>
<dbReference type="AlphaFoldDB" id="D9R580"/>
<gene>
    <name evidence="5" type="ordered locus">Closa_0658</name>
</gene>
<dbReference type="InterPro" id="IPR016166">
    <property type="entry name" value="FAD-bd_PCMH"/>
</dbReference>
<dbReference type="OrthoDB" id="9803647at2"/>
<evidence type="ECO:0000256" key="2">
    <source>
        <dbReference type="ARBA" id="ARBA00022827"/>
    </source>
</evidence>
<feature type="domain" description="FAD-binding PCMH-type" evidence="4">
    <location>
        <begin position="1"/>
        <end position="162"/>
    </location>
</feature>
<evidence type="ECO:0000313" key="6">
    <source>
        <dbReference type="Proteomes" id="UP000001662"/>
    </source>
</evidence>
<dbReference type="RefSeq" id="WP_013271381.1">
    <property type="nucleotide sequence ID" value="NC_014376.1"/>
</dbReference>
<evidence type="ECO:0000313" key="5">
    <source>
        <dbReference type="EMBL" id="ADL03286.1"/>
    </source>
</evidence>
<dbReference type="HOGENOM" id="CLU_073026_0_0_9"/>
<keyword evidence="1" id="KW-0285">Flavoprotein</keyword>
<proteinExistence type="predicted"/>
<sequence>MIRFKNYVKAESLEEAYVLNQKKSSVIGGGMMWLKVQNRVKMTLVDLSGLGLHGIEETEEEFSIGAMCTLRQMEIHEGLNKCFNGIFKECTRSIVGVQFRNGATVGGSVYGRFGFSDIITCLLALDTDVELYRGGLVPLKEFCRMKGDRDILVRIHIKKDGRRAAYGSQRMTKTDFPVIACCVARKEGNFYVSVGARPGRAELVVLDETQDCQWEELAKRASDGFCYGSNMRGSGAYRKHLAEIYIRRLMEGLDQEER</sequence>
<keyword evidence="2" id="KW-0274">FAD</keyword>
<dbReference type="InterPro" id="IPR036683">
    <property type="entry name" value="CO_DH_flav_C_dom_sf"/>
</dbReference>
<dbReference type="KEGG" id="csh:Closa_0658"/>
<dbReference type="InterPro" id="IPR016169">
    <property type="entry name" value="FAD-bd_PCMH_sub2"/>
</dbReference>
<reference evidence="5" key="1">
    <citation type="submission" date="2010-07" db="EMBL/GenBank/DDBJ databases">
        <title>Complete sequence of Clostridium saccharolyticum WM1.</title>
        <authorList>
            <consortium name="US DOE Joint Genome Institute"/>
            <person name="Lucas S."/>
            <person name="Copeland A."/>
            <person name="Lapidus A."/>
            <person name="Cheng J.-F."/>
            <person name="Bruce D."/>
            <person name="Goodwin L."/>
            <person name="Pitluck S."/>
            <person name="Chertkov O."/>
            <person name="Detter J.C."/>
            <person name="Han C."/>
            <person name="Tapia R."/>
            <person name="Land M."/>
            <person name="Hauser L."/>
            <person name="Chang Y.-J."/>
            <person name="Jeffries C."/>
            <person name="Kyrpides N."/>
            <person name="Ivanova N."/>
            <person name="Mikhailova N."/>
            <person name="Mouttaki H."/>
            <person name="Lin L."/>
            <person name="Zhou J."/>
            <person name="Hemme C.L."/>
            <person name="Woyke T."/>
        </authorList>
    </citation>
    <scope>NUCLEOTIDE SEQUENCE [LARGE SCALE GENOMIC DNA]</scope>
    <source>
        <strain evidence="5">WM1</strain>
    </source>
</reference>
<dbReference type="InterPro" id="IPR051312">
    <property type="entry name" value="Diverse_Substr_Oxidored"/>
</dbReference>
<dbReference type="SUPFAM" id="SSF55447">
    <property type="entry name" value="CO dehydrogenase flavoprotein C-terminal domain-like"/>
    <property type="match status" value="1"/>
</dbReference>
<evidence type="ECO:0000256" key="3">
    <source>
        <dbReference type="ARBA" id="ARBA00023002"/>
    </source>
</evidence>